<dbReference type="Proteomes" id="UP000694924">
    <property type="component" value="Unplaced"/>
</dbReference>
<evidence type="ECO:0000256" key="2">
    <source>
        <dbReference type="ARBA" id="ARBA00022723"/>
    </source>
</evidence>
<protein>
    <submittedName>
        <fullName evidence="9">Zinc finger protein Elbow-like</fullName>
    </submittedName>
</protein>
<evidence type="ECO:0000313" key="8">
    <source>
        <dbReference type="Proteomes" id="UP000694924"/>
    </source>
</evidence>
<comment type="similarity">
    <text evidence="1">Belongs to the Elbow/Noc family.</text>
</comment>
<keyword evidence="2" id="KW-0479">Metal-binding</keyword>
<dbReference type="PANTHER" id="PTHR12522:SF4">
    <property type="entry name" value="ZINC FINGER PROTEIN ELBOW"/>
    <property type="match status" value="1"/>
</dbReference>
<feature type="compositionally biased region" description="Polar residues" evidence="6">
    <location>
        <begin position="45"/>
        <end position="54"/>
    </location>
</feature>
<keyword evidence="4" id="KW-0862">Zinc</keyword>
<feature type="compositionally biased region" description="Basic and acidic residues" evidence="6">
    <location>
        <begin position="90"/>
        <end position="107"/>
    </location>
</feature>
<reference evidence="9" key="1">
    <citation type="submission" date="2025-08" db="UniProtKB">
        <authorList>
            <consortium name="RefSeq"/>
        </authorList>
    </citation>
    <scope>IDENTIFICATION</scope>
    <source>
        <tissue evidence="9">Whole body</tissue>
    </source>
</reference>
<dbReference type="PANTHER" id="PTHR12522">
    <property type="entry name" value="ZINC-FINGER PROTEIN NOLZ1-RELATED"/>
    <property type="match status" value="1"/>
</dbReference>
<feature type="region of interest" description="Disordered" evidence="6">
    <location>
        <begin position="313"/>
        <end position="345"/>
    </location>
</feature>
<evidence type="ECO:0000256" key="1">
    <source>
        <dbReference type="ARBA" id="ARBA00010144"/>
    </source>
</evidence>
<dbReference type="PROSITE" id="PS50157">
    <property type="entry name" value="ZINC_FINGER_C2H2_2"/>
    <property type="match status" value="1"/>
</dbReference>
<dbReference type="InterPro" id="IPR051520">
    <property type="entry name" value="Elbow/Noc_ZnFinger"/>
</dbReference>
<evidence type="ECO:0000256" key="3">
    <source>
        <dbReference type="ARBA" id="ARBA00022771"/>
    </source>
</evidence>
<feature type="compositionally biased region" description="Low complexity" evidence="6">
    <location>
        <begin position="326"/>
        <end position="345"/>
    </location>
</feature>
<keyword evidence="8" id="KW-1185">Reference proteome</keyword>
<evidence type="ECO:0000256" key="6">
    <source>
        <dbReference type="SAM" id="MobiDB-lite"/>
    </source>
</evidence>
<dbReference type="InterPro" id="IPR013087">
    <property type="entry name" value="Znf_C2H2_type"/>
</dbReference>
<proteinExistence type="inferred from homology"/>
<feature type="compositionally biased region" description="Basic and acidic residues" evidence="6">
    <location>
        <begin position="62"/>
        <end position="72"/>
    </location>
</feature>
<gene>
    <name evidence="9" type="primary">LOC107071303</name>
</gene>
<feature type="compositionally biased region" description="Low complexity" evidence="6">
    <location>
        <begin position="108"/>
        <end position="121"/>
    </location>
</feature>
<feature type="compositionally biased region" description="Polar residues" evidence="6">
    <location>
        <begin position="122"/>
        <end position="152"/>
    </location>
</feature>
<sequence>MLASNTNQYLCPDYLTPLPTTLDAKKSPLALLAQTCSQIGADPPSSRSLLNGSDKTSKSNKSNRDHSRERSSPSRRTPTSEVVSRSNSKNSHESFGREKTSSPEDQQRSASSHSTSARSRTPGNNNNKRCPSNQSASSARAATPQGRKTTTPEGAVYLSEPSPSDGISTSSSARGTHHGSPTIRPNSYSPAGVLAMTDPSIKDLPLGTFKIGLPPSTSSAYHLAYGGSQLPIDVMSAGSSLLSPHQHALKNGLIGGPTSPYLAYSNRLKPSPSSGTDASPIGLCRDPYCTGCQLNSHLLAAAVAAAAAAATTTGGSSVPSQTNGKLSTSPTVLPPSTVSSSSTSSCPSGCVQCDHKSGSGSPYGSGMSTATAASVAAAAYAHAQLSALAAASQLPYVCNWMAGDTVYCGKRFTTSEELLQHLRSHTNASVPSSVNSTDPSNATAAAVATATALSMLSPQLPPPPPHSLALPSTHPFFSRTYPTPPLSPLATARYHPYSKPAPPMLPHSLSSLAFPLPPTHPAHVLPPPPHPHPHHYFSPYSFYAAPRLGAASGLHQ</sequence>
<dbReference type="GeneID" id="107071303"/>
<dbReference type="Gene3D" id="3.30.160.60">
    <property type="entry name" value="Classic Zinc Finger"/>
    <property type="match status" value="1"/>
</dbReference>
<accession>A0ABM1IZN9</accession>
<feature type="domain" description="C2H2-type" evidence="7">
    <location>
        <begin position="396"/>
        <end position="430"/>
    </location>
</feature>
<evidence type="ECO:0000256" key="4">
    <source>
        <dbReference type="ARBA" id="ARBA00022833"/>
    </source>
</evidence>
<name>A0ABM1IZN9_POLDO</name>
<evidence type="ECO:0000256" key="5">
    <source>
        <dbReference type="PROSITE-ProRule" id="PRU00042"/>
    </source>
</evidence>
<evidence type="ECO:0000259" key="7">
    <source>
        <dbReference type="PROSITE" id="PS50157"/>
    </source>
</evidence>
<organism evidence="8 9">
    <name type="scientific">Polistes dominula</name>
    <name type="common">European paper wasp</name>
    <name type="synonym">Vespa dominula</name>
    <dbReference type="NCBI Taxonomy" id="743375"/>
    <lineage>
        <taxon>Eukaryota</taxon>
        <taxon>Metazoa</taxon>
        <taxon>Ecdysozoa</taxon>
        <taxon>Arthropoda</taxon>
        <taxon>Hexapoda</taxon>
        <taxon>Insecta</taxon>
        <taxon>Pterygota</taxon>
        <taxon>Neoptera</taxon>
        <taxon>Endopterygota</taxon>
        <taxon>Hymenoptera</taxon>
        <taxon>Apocrita</taxon>
        <taxon>Aculeata</taxon>
        <taxon>Vespoidea</taxon>
        <taxon>Vespidae</taxon>
        <taxon>Polistinae</taxon>
        <taxon>Polistini</taxon>
        <taxon>Polistes</taxon>
    </lineage>
</organism>
<keyword evidence="3 5" id="KW-0863">Zinc-finger</keyword>
<evidence type="ECO:0000313" key="9">
    <source>
        <dbReference type="RefSeq" id="XP_015185676.1"/>
    </source>
</evidence>
<feature type="region of interest" description="Disordered" evidence="6">
    <location>
        <begin position="38"/>
        <end position="191"/>
    </location>
</feature>
<dbReference type="RefSeq" id="XP_015185676.1">
    <property type="nucleotide sequence ID" value="XM_015330190.1"/>
</dbReference>
<feature type="compositionally biased region" description="Polar residues" evidence="6">
    <location>
        <begin position="314"/>
        <end position="325"/>
    </location>
</feature>
<feature type="compositionally biased region" description="Low complexity" evidence="6">
    <location>
        <begin position="159"/>
        <end position="172"/>
    </location>
</feature>